<evidence type="ECO:0008006" key="3">
    <source>
        <dbReference type="Google" id="ProtNLM"/>
    </source>
</evidence>
<proteinExistence type="predicted"/>
<evidence type="ECO:0000313" key="1">
    <source>
        <dbReference type="EMBL" id="SHN40095.1"/>
    </source>
</evidence>
<gene>
    <name evidence="1" type="ORF">SAMN05192549_110136</name>
</gene>
<dbReference type="Proteomes" id="UP000184339">
    <property type="component" value="Unassembled WGS sequence"/>
</dbReference>
<keyword evidence="2" id="KW-1185">Reference proteome</keyword>
<sequence>MVNYIIRVSYTAPQADTYDRLNVELAKYNVAGAIKADDGKGYYLPQGEYCYSGNEAINEVRDAVYRLSSTVQDEPQVLVVEVTTLSWAGFKLIEEA</sequence>
<accession>A0A1M7R4A9</accession>
<dbReference type="OrthoDB" id="8779439at2"/>
<name>A0A1M7R4A9_9BURK</name>
<protein>
    <recommendedName>
        <fullName evidence="3">DUF2622 domain-containing protein</fullName>
    </recommendedName>
</protein>
<organism evidence="1 2">
    <name type="scientific">Duganella sacchari</name>
    <dbReference type="NCBI Taxonomy" id="551987"/>
    <lineage>
        <taxon>Bacteria</taxon>
        <taxon>Pseudomonadati</taxon>
        <taxon>Pseudomonadota</taxon>
        <taxon>Betaproteobacteria</taxon>
        <taxon>Burkholderiales</taxon>
        <taxon>Oxalobacteraceae</taxon>
        <taxon>Telluria group</taxon>
        <taxon>Duganella</taxon>
    </lineage>
</organism>
<dbReference type="RefSeq" id="WP_072787451.1">
    <property type="nucleotide sequence ID" value="NZ_FRCX01000010.1"/>
</dbReference>
<reference evidence="2" key="1">
    <citation type="submission" date="2016-11" db="EMBL/GenBank/DDBJ databases">
        <authorList>
            <person name="Varghese N."/>
            <person name="Submissions S."/>
        </authorList>
    </citation>
    <scope>NUCLEOTIDE SEQUENCE [LARGE SCALE GENOMIC DNA]</scope>
    <source>
        <strain evidence="2">Sac-22</strain>
    </source>
</reference>
<evidence type="ECO:0000313" key="2">
    <source>
        <dbReference type="Proteomes" id="UP000184339"/>
    </source>
</evidence>
<dbReference type="AlphaFoldDB" id="A0A1M7R4A9"/>
<dbReference type="EMBL" id="FRCX01000010">
    <property type="protein sequence ID" value="SHN40095.1"/>
    <property type="molecule type" value="Genomic_DNA"/>
</dbReference>